<sequence>MPTAPNLGRREHATTATHVSEGSLTSTVGTTTGDTGDTGHSASDTLGLSKGLVFGLLGHGVVLALIVGDMGVDEVDNVGPNGGFHGIEQSDGGDGIGGHVTFKGLDSDKGAHGGGHWRRWGARGEGGLTIQSFT</sequence>
<evidence type="ECO:0000256" key="1">
    <source>
        <dbReference type="SAM" id="MobiDB-lite"/>
    </source>
</evidence>
<keyword evidence="3" id="KW-1185">Reference proteome</keyword>
<feature type="compositionally biased region" description="Low complexity" evidence="1">
    <location>
        <begin position="20"/>
        <end position="41"/>
    </location>
</feature>
<dbReference type="EMBL" id="PKMF04000801">
    <property type="protein sequence ID" value="KAK7819001.1"/>
    <property type="molecule type" value="Genomic_DNA"/>
</dbReference>
<dbReference type="Proteomes" id="UP000237347">
    <property type="component" value="Unassembled WGS sequence"/>
</dbReference>
<proteinExistence type="predicted"/>
<protein>
    <submittedName>
        <fullName evidence="2">Uncharacterized protein</fullName>
    </submittedName>
</protein>
<reference evidence="2 3" key="1">
    <citation type="journal article" date="2018" name="Sci. Data">
        <title>The draft genome sequence of cork oak.</title>
        <authorList>
            <person name="Ramos A.M."/>
            <person name="Usie A."/>
            <person name="Barbosa P."/>
            <person name="Barros P.M."/>
            <person name="Capote T."/>
            <person name="Chaves I."/>
            <person name="Simoes F."/>
            <person name="Abreu I."/>
            <person name="Carrasquinho I."/>
            <person name="Faro C."/>
            <person name="Guimaraes J.B."/>
            <person name="Mendonca D."/>
            <person name="Nobrega F."/>
            <person name="Rodrigues L."/>
            <person name="Saibo N.J.M."/>
            <person name="Varela M.C."/>
            <person name="Egas C."/>
            <person name="Matos J."/>
            <person name="Miguel C.M."/>
            <person name="Oliveira M.M."/>
            <person name="Ricardo C.P."/>
            <person name="Goncalves S."/>
        </authorList>
    </citation>
    <scope>NUCLEOTIDE SEQUENCE [LARGE SCALE GENOMIC DNA]</scope>
    <source>
        <strain evidence="3">cv. HL8</strain>
    </source>
</reference>
<evidence type="ECO:0000313" key="2">
    <source>
        <dbReference type="EMBL" id="KAK7819001.1"/>
    </source>
</evidence>
<organism evidence="2 3">
    <name type="scientific">Quercus suber</name>
    <name type="common">Cork oak</name>
    <dbReference type="NCBI Taxonomy" id="58331"/>
    <lineage>
        <taxon>Eukaryota</taxon>
        <taxon>Viridiplantae</taxon>
        <taxon>Streptophyta</taxon>
        <taxon>Embryophyta</taxon>
        <taxon>Tracheophyta</taxon>
        <taxon>Spermatophyta</taxon>
        <taxon>Magnoliopsida</taxon>
        <taxon>eudicotyledons</taxon>
        <taxon>Gunneridae</taxon>
        <taxon>Pentapetalae</taxon>
        <taxon>rosids</taxon>
        <taxon>fabids</taxon>
        <taxon>Fagales</taxon>
        <taxon>Fagaceae</taxon>
        <taxon>Quercus</taxon>
    </lineage>
</organism>
<dbReference type="AlphaFoldDB" id="A0AAW0IXJ6"/>
<name>A0AAW0IXJ6_QUESU</name>
<feature type="region of interest" description="Disordered" evidence="1">
    <location>
        <begin position="1"/>
        <end position="41"/>
    </location>
</feature>
<comment type="caution">
    <text evidence="2">The sequence shown here is derived from an EMBL/GenBank/DDBJ whole genome shotgun (WGS) entry which is preliminary data.</text>
</comment>
<gene>
    <name evidence="2" type="ORF">CFP56_040732</name>
</gene>
<accession>A0AAW0IXJ6</accession>
<evidence type="ECO:0000313" key="3">
    <source>
        <dbReference type="Proteomes" id="UP000237347"/>
    </source>
</evidence>